<comment type="similarity">
    <text evidence="2">Belongs to the HFCD (homooligomeric flavin containing Cys decarboxylase) superfamily.</text>
</comment>
<reference evidence="4" key="1">
    <citation type="submission" date="2013-11" db="EMBL/GenBank/DDBJ databases">
        <title>Genome sequence of the fusiform rust pathogen reveals effectors for host alternation and coevolution with pine.</title>
        <authorList>
            <consortium name="DOE Joint Genome Institute"/>
            <person name="Smith K."/>
            <person name="Pendleton A."/>
            <person name="Kubisiak T."/>
            <person name="Anderson C."/>
            <person name="Salamov A."/>
            <person name="Aerts A."/>
            <person name="Riley R."/>
            <person name="Clum A."/>
            <person name="Lindquist E."/>
            <person name="Ence D."/>
            <person name="Campbell M."/>
            <person name="Kronenberg Z."/>
            <person name="Feau N."/>
            <person name="Dhillon B."/>
            <person name="Hamelin R."/>
            <person name="Burleigh J."/>
            <person name="Smith J."/>
            <person name="Yandell M."/>
            <person name="Nelson C."/>
            <person name="Grigoriev I."/>
            <person name="Davis J."/>
        </authorList>
    </citation>
    <scope>NUCLEOTIDE SEQUENCE</scope>
    <source>
        <strain evidence="4">G11</strain>
    </source>
</reference>
<dbReference type="Proteomes" id="UP000886653">
    <property type="component" value="Unassembled WGS sequence"/>
</dbReference>
<keyword evidence="1" id="KW-0173">Coenzyme A biosynthesis</keyword>
<dbReference type="InterPro" id="IPR003382">
    <property type="entry name" value="Flavoprotein"/>
</dbReference>
<accession>A0A9P6NRS8</accession>
<sequence>MNPKTIPTFPVSETSAPIHILLATTGSVASIKLPSIVKSLSMYSGIEIQVVTTAHSLHFYDAAAVLTHDGDPVKVWKDADEWSNWDQISDPILHIEATRSEGSKRLRRWADIILVCPCSANTLAKLANGLCDNLLTSLLRATNPKEVPVTLFPAMNTLMYEHPLTQKQVDIVQRELGYEVSGPISKTLACGDTGVGAMTEWTDIVKMVVDRFQLKLKDSK</sequence>
<evidence type="ECO:0000313" key="4">
    <source>
        <dbReference type="EMBL" id="KAG0149059.1"/>
    </source>
</evidence>
<name>A0A9P6NRS8_9BASI</name>
<dbReference type="AlphaFoldDB" id="A0A9P6NRS8"/>
<feature type="domain" description="Flavoprotein" evidence="3">
    <location>
        <begin position="19"/>
        <end position="211"/>
    </location>
</feature>
<dbReference type="PANTHER" id="PTHR14359:SF6">
    <property type="entry name" value="PHOSPHOPANTOTHENOYLCYSTEINE DECARBOXYLASE"/>
    <property type="match status" value="1"/>
</dbReference>
<comment type="caution">
    <text evidence="4">The sequence shown here is derived from an EMBL/GenBank/DDBJ whole genome shotgun (WGS) entry which is preliminary data.</text>
</comment>
<dbReference type="SUPFAM" id="SSF52507">
    <property type="entry name" value="Homo-oligomeric flavin-containing Cys decarboxylases, HFCD"/>
    <property type="match status" value="1"/>
</dbReference>
<gene>
    <name evidence="4" type="ORF">CROQUDRAFT_74734</name>
</gene>
<dbReference type="PANTHER" id="PTHR14359">
    <property type="entry name" value="HOMO-OLIGOMERIC FLAVIN CONTAINING CYS DECARBOXYLASE FAMILY"/>
    <property type="match status" value="1"/>
</dbReference>
<dbReference type="Pfam" id="PF02441">
    <property type="entry name" value="Flavoprotein"/>
    <property type="match status" value="1"/>
</dbReference>
<evidence type="ECO:0000256" key="1">
    <source>
        <dbReference type="ARBA" id="ARBA00022993"/>
    </source>
</evidence>
<dbReference type="Gene3D" id="3.40.50.1950">
    <property type="entry name" value="Flavin prenyltransferase-like"/>
    <property type="match status" value="1"/>
</dbReference>
<proteinExistence type="inferred from homology"/>
<dbReference type="GO" id="GO:0071513">
    <property type="term" value="C:phosphopantothenoylcysteine decarboxylase complex"/>
    <property type="evidence" value="ECO:0007669"/>
    <property type="project" value="TreeGrafter"/>
</dbReference>
<protein>
    <recommendedName>
        <fullName evidence="3">Flavoprotein domain-containing protein</fullName>
    </recommendedName>
</protein>
<dbReference type="OrthoDB" id="1532798at2759"/>
<dbReference type="GO" id="GO:0010181">
    <property type="term" value="F:FMN binding"/>
    <property type="evidence" value="ECO:0007669"/>
    <property type="project" value="TreeGrafter"/>
</dbReference>
<dbReference type="EMBL" id="MU167231">
    <property type="protein sequence ID" value="KAG0149059.1"/>
    <property type="molecule type" value="Genomic_DNA"/>
</dbReference>
<evidence type="ECO:0000259" key="3">
    <source>
        <dbReference type="Pfam" id="PF02441"/>
    </source>
</evidence>
<dbReference type="InterPro" id="IPR036551">
    <property type="entry name" value="Flavin_trans-like"/>
</dbReference>
<evidence type="ECO:0000256" key="2">
    <source>
        <dbReference type="ARBA" id="ARBA00038350"/>
    </source>
</evidence>
<dbReference type="GO" id="GO:0004633">
    <property type="term" value="F:phosphopantothenoylcysteine decarboxylase activity"/>
    <property type="evidence" value="ECO:0007669"/>
    <property type="project" value="TreeGrafter"/>
</dbReference>
<evidence type="ECO:0000313" key="5">
    <source>
        <dbReference type="Proteomes" id="UP000886653"/>
    </source>
</evidence>
<dbReference type="GO" id="GO:0015937">
    <property type="term" value="P:coenzyme A biosynthetic process"/>
    <property type="evidence" value="ECO:0007669"/>
    <property type="project" value="UniProtKB-KW"/>
</dbReference>
<keyword evidence="5" id="KW-1185">Reference proteome</keyword>
<organism evidence="4 5">
    <name type="scientific">Cronartium quercuum f. sp. fusiforme G11</name>
    <dbReference type="NCBI Taxonomy" id="708437"/>
    <lineage>
        <taxon>Eukaryota</taxon>
        <taxon>Fungi</taxon>
        <taxon>Dikarya</taxon>
        <taxon>Basidiomycota</taxon>
        <taxon>Pucciniomycotina</taxon>
        <taxon>Pucciniomycetes</taxon>
        <taxon>Pucciniales</taxon>
        <taxon>Coleosporiaceae</taxon>
        <taxon>Cronartium</taxon>
    </lineage>
</organism>